<protein>
    <submittedName>
        <fullName evidence="1">T9SS type B sorting domain-containing protein</fullName>
    </submittedName>
</protein>
<sequence>MHGQLGFCQGNSGDPIFTETFGSGLQNTSLPAGTTTYTYATGQDPEDGFYTVSSTSNYFDWFNINDHTLNDTNGRMLIVNSSYTAGEFYKTTISGLCENTTYEFSSWLINLTPPNGYCGAGAIPINVSFEIWDNTDTTLLASGTTGNIYGTTATDWNQYALVFQSTVGQTSVILKMINNAPGGCGNDLAIDDIVFKSCGDAIAIEDNNNVNSITLCSTQNPNVNTIEVIPDNSVFSSHYYQWQISTDNINWTDIAGETTSSIAVLGISTTTYYRAKVAEYAANLNNLDCITFSDVYEIIIIQAPEEPATNCWEEASFSDTTCSWTVTGTQPEAPTGLECWQNATFNTASCEWEIEGTQPEEPTDLECWEEATFSDTTCSWTVTGTQPEAPTGLECWQNATFNTTSCEWEIEGTQPEEPIDLECWEEATFSNTTCSWTITGAQPEAPTGLGCWQNTIFNTASCEWEIEGIQPEEPTNLECWELAWFNTDLCDWEIEGAEPIEPTDLLCWQSSIFNEETCEWEIIGNQPLELRDEYLVLCYNNVLVLQATSNIEDPSYLWESGEMSQSITIDMEGIYEVKVTDGCFTEIITFNVSLEEVPIIESVKTDGSSIIINVLEPNNYLYSLNGIDYQLSNIFSNQQGGLYTIYVKTFECEIVTTIEHLHFFIQKFITPNGDGTNDVFKLNIAEFFTNTEVYIYDRYGKLLYSAINRNALWNGDFNGNDLPTSDYWYRIVLDGKEFQGHFSLKR</sequence>
<evidence type="ECO:0000313" key="1">
    <source>
        <dbReference type="EMBL" id="NRD24504.1"/>
    </source>
</evidence>
<dbReference type="Pfam" id="PF13585">
    <property type="entry name" value="CHU_C"/>
    <property type="match status" value="1"/>
</dbReference>
<proteinExistence type="predicted"/>
<dbReference type="InterPro" id="IPR026341">
    <property type="entry name" value="T9SS_type_B"/>
</dbReference>
<keyword evidence="2" id="KW-1185">Reference proteome</keyword>
<organism evidence="1 2">
    <name type="scientific">Winogradskyella litoriviva</name>
    <dbReference type="NCBI Taxonomy" id="1220182"/>
    <lineage>
        <taxon>Bacteria</taxon>
        <taxon>Pseudomonadati</taxon>
        <taxon>Bacteroidota</taxon>
        <taxon>Flavobacteriia</taxon>
        <taxon>Flavobacteriales</taxon>
        <taxon>Flavobacteriaceae</taxon>
        <taxon>Winogradskyella</taxon>
    </lineage>
</organism>
<dbReference type="EMBL" id="JABRWQ010000006">
    <property type="protein sequence ID" value="NRD24504.1"/>
    <property type="molecule type" value="Genomic_DNA"/>
</dbReference>
<gene>
    <name evidence="1" type="ORF">HNV10_14695</name>
</gene>
<name>A0ABX2E865_9FLAO</name>
<dbReference type="Proteomes" id="UP000805085">
    <property type="component" value="Unassembled WGS sequence"/>
</dbReference>
<comment type="caution">
    <text evidence="1">The sequence shown here is derived from an EMBL/GenBank/DDBJ whole genome shotgun (WGS) entry which is preliminary data.</text>
</comment>
<evidence type="ECO:0000313" key="2">
    <source>
        <dbReference type="Proteomes" id="UP000805085"/>
    </source>
</evidence>
<dbReference type="NCBIfam" id="TIGR04131">
    <property type="entry name" value="Bac_Flav_CTERM"/>
    <property type="match status" value="1"/>
</dbReference>
<accession>A0ABX2E865</accession>
<dbReference type="RefSeq" id="WP_173302148.1">
    <property type="nucleotide sequence ID" value="NZ_JABRWQ010000006.1"/>
</dbReference>
<reference evidence="1 2" key="1">
    <citation type="journal article" date="2015" name="Int. J. Syst. Evol. Microbiol.">
        <title>Winogradskyella litoriviva sp. nov., isolated from coastal seawater.</title>
        <authorList>
            <person name="Nedashkovskaya O.I."/>
            <person name="Kukhlevskiy A.D."/>
            <person name="Zhukova N.V."/>
            <person name="Kim S.J."/>
            <person name="Rhee S.K."/>
            <person name="Mikhailov V.V."/>
        </authorList>
    </citation>
    <scope>NUCLEOTIDE SEQUENCE [LARGE SCALE GENOMIC DNA]</scope>
    <source>
        <strain evidence="1 2">KMM6491</strain>
    </source>
</reference>